<evidence type="ECO:0000256" key="3">
    <source>
        <dbReference type="ARBA" id="ARBA00022989"/>
    </source>
</evidence>
<feature type="transmembrane region" description="Helical" evidence="5">
    <location>
        <begin position="6"/>
        <end position="24"/>
    </location>
</feature>
<keyword evidence="7" id="KW-1185">Reference proteome</keyword>
<evidence type="ECO:0000256" key="4">
    <source>
        <dbReference type="ARBA" id="ARBA00023136"/>
    </source>
</evidence>
<feature type="transmembrane region" description="Helical" evidence="5">
    <location>
        <begin position="113"/>
        <end position="132"/>
    </location>
</feature>
<dbReference type="GO" id="GO:0016020">
    <property type="term" value="C:membrane"/>
    <property type="evidence" value="ECO:0007669"/>
    <property type="project" value="UniProtKB-SubCell"/>
</dbReference>
<keyword evidence="3 5" id="KW-1133">Transmembrane helix</keyword>
<evidence type="ECO:0000313" key="7">
    <source>
        <dbReference type="Proteomes" id="UP000196239"/>
    </source>
</evidence>
<dbReference type="GO" id="GO:0015144">
    <property type="term" value="F:carbohydrate transmembrane transporter activity"/>
    <property type="evidence" value="ECO:0007669"/>
    <property type="project" value="InterPro"/>
</dbReference>
<dbReference type="Proteomes" id="UP000196239">
    <property type="component" value="Chromosome 1"/>
</dbReference>
<keyword evidence="6" id="KW-0762">Sugar transport</keyword>
<feature type="transmembrane region" description="Helical" evidence="5">
    <location>
        <begin position="36"/>
        <end position="55"/>
    </location>
</feature>
<dbReference type="Pfam" id="PF06800">
    <property type="entry name" value="Sugar_transport"/>
    <property type="match status" value="1"/>
</dbReference>
<dbReference type="AlphaFoldDB" id="A0A128A0G0"/>
<feature type="transmembrane region" description="Helical" evidence="5">
    <location>
        <begin position="198"/>
        <end position="220"/>
    </location>
</feature>
<feature type="transmembrane region" description="Helical" evidence="5">
    <location>
        <begin position="90"/>
        <end position="107"/>
    </location>
</feature>
<reference evidence="7" key="1">
    <citation type="submission" date="2015-10" db="EMBL/GenBank/DDBJ databases">
        <authorList>
            <person name="Lehtovirta-Morley L.E."/>
            <person name="Vieille C."/>
        </authorList>
    </citation>
    <scope>NUCLEOTIDE SEQUENCE [LARGE SCALE GENOMIC DNA]</scope>
</reference>
<feature type="transmembrane region" description="Helical" evidence="5">
    <location>
        <begin position="144"/>
        <end position="164"/>
    </location>
</feature>
<dbReference type="EMBL" id="LN890280">
    <property type="protein sequence ID" value="CUR50822.1"/>
    <property type="molecule type" value="Genomic_DNA"/>
</dbReference>
<dbReference type="SUPFAM" id="SSF103481">
    <property type="entry name" value="Multidrug resistance efflux transporter EmrE"/>
    <property type="match status" value="1"/>
</dbReference>
<dbReference type="PANTHER" id="PTHR16119">
    <property type="entry name" value="TRANSMEMBRANE PROTEIN 144"/>
    <property type="match status" value="1"/>
</dbReference>
<evidence type="ECO:0000256" key="5">
    <source>
        <dbReference type="SAM" id="Phobius"/>
    </source>
</evidence>
<dbReference type="InterPro" id="IPR010651">
    <property type="entry name" value="Sugar_transport"/>
</dbReference>
<gene>
    <name evidence="6" type="ORF">NDEV_0057</name>
</gene>
<accession>A0A128A0G0</accession>
<keyword evidence="2 5" id="KW-0812">Transmembrane</keyword>
<feature type="transmembrane region" description="Helical" evidence="5">
    <location>
        <begin position="226"/>
        <end position="246"/>
    </location>
</feature>
<evidence type="ECO:0000256" key="1">
    <source>
        <dbReference type="ARBA" id="ARBA00004141"/>
    </source>
</evidence>
<dbReference type="CDD" id="cd23110">
    <property type="entry name" value="GRP"/>
    <property type="match status" value="1"/>
</dbReference>
<dbReference type="PANTHER" id="PTHR16119:SF17">
    <property type="entry name" value="TRANSMEMBRANE PROTEIN 144"/>
    <property type="match status" value="1"/>
</dbReference>
<organism evidence="6 7">
    <name type="scientific">Nitrosotalea devaniterrae</name>
    <dbReference type="NCBI Taxonomy" id="1078905"/>
    <lineage>
        <taxon>Archaea</taxon>
        <taxon>Nitrososphaerota</taxon>
        <taxon>Nitrososphaeria</taxon>
        <taxon>Nitrosotaleales</taxon>
        <taxon>Nitrosotaleaceae</taxon>
        <taxon>Nitrosotalea</taxon>
    </lineage>
</organism>
<keyword evidence="6" id="KW-0813">Transport</keyword>
<evidence type="ECO:0000256" key="2">
    <source>
        <dbReference type="ARBA" id="ARBA00022692"/>
    </source>
</evidence>
<feature type="transmembrane region" description="Helical" evidence="5">
    <location>
        <begin position="170"/>
        <end position="189"/>
    </location>
</feature>
<sequence length="275" mass="29370">MNPFGLMSSIGSAVCWGTFFVPVRKVNVASIWQLQGSTGIGVLLFAIPIGFFWGFGILPSGLFSGVIWTVGNILALYSVKLIGLSRTSPLLAGFSILVSFLWGILFFEEKFGYMILAICAIGLLLAGLPFVTSATKTSTIQRKGYFIAAASGIIGGSYVIPMQATHTLQSGFFSCSLSIFAIGIPLLFLSRRWIRKEIVAGIVSGSLFNTGSLFVLMAIASIGITVAYPISQTATLFAVSWGVLYFKEIAHKRNILRVVTGSVMILSGAILLSIA</sequence>
<keyword evidence="4 5" id="KW-0472">Membrane</keyword>
<comment type="subcellular location">
    <subcellularLocation>
        <location evidence="1">Membrane</location>
        <topology evidence="1">Multi-pass membrane protein</topology>
    </subcellularLocation>
</comment>
<proteinExistence type="predicted"/>
<protein>
    <submittedName>
        <fullName evidence="6">Sugar transport protein, DMT superfamily</fullName>
    </submittedName>
</protein>
<evidence type="ECO:0000313" key="6">
    <source>
        <dbReference type="EMBL" id="CUR50822.1"/>
    </source>
</evidence>
<name>A0A128A0G0_9ARCH</name>
<dbReference type="KEGG" id="ndv:NDEV_0057"/>
<dbReference type="InterPro" id="IPR037185">
    <property type="entry name" value="EmrE-like"/>
</dbReference>
<feature type="transmembrane region" description="Helical" evidence="5">
    <location>
        <begin position="61"/>
        <end position="78"/>
    </location>
</feature>
<feature type="transmembrane region" description="Helical" evidence="5">
    <location>
        <begin position="255"/>
        <end position="274"/>
    </location>
</feature>